<comment type="caution">
    <text evidence="1">The sequence shown here is derived from an EMBL/GenBank/DDBJ whole genome shotgun (WGS) entry which is preliminary data.</text>
</comment>
<organism evidence="1 2">
    <name type="scientific">Pyropia yezoensis</name>
    <name type="common">Susabi-nori</name>
    <name type="synonym">Porphyra yezoensis</name>
    <dbReference type="NCBI Taxonomy" id="2788"/>
    <lineage>
        <taxon>Eukaryota</taxon>
        <taxon>Rhodophyta</taxon>
        <taxon>Bangiophyceae</taxon>
        <taxon>Bangiales</taxon>
        <taxon>Bangiaceae</taxon>
        <taxon>Pyropia</taxon>
    </lineage>
</organism>
<reference evidence="1" key="1">
    <citation type="submission" date="2019-11" db="EMBL/GenBank/DDBJ databases">
        <title>Nori genome reveals adaptations in red seaweeds to the harsh intertidal environment.</title>
        <authorList>
            <person name="Wang D."/>
            <person name="Mao Y."/>
        </authorList>
    </citation>
    <scope>NUCLEOTIDE SEQUENCE</scope>
    <source>
        <tissue evidence="1">Gametophyte</tissue>
    </source>
</reference>
<protein>
    <submittedName>
        <fullName evidence="1">Uncharacterized protein</fullName>
    </submittedName>
</protein>
<accession>A0ACC3C6C5</accession>
<dbReference type="EMBL" id="CM020619">
    <property type="protein sequence ID" value="KAK1865861.1"/>
    <property type="molecule type" value="Genomic_DNA"/>
</dbReference>
<proteinExistence type="predicted"/>
<evidence type="ECO:0000313" key="2">
    <source>
        <dbReference type="Proteomes" id="UP000798662"/>
    </source>
</evidence>
<evidence type="ECO:0000313" key="1">
    <source>
        <dbReference type="EMBL" id="KAK1865861.1"/>
    </source>
</evidence>
<gene>
    <name evidence="1" type="ORF">I4F81_008384</name>
</gene>
<name>A0ACC3C6C5_PYRYE</name>
<keyword evidence="2" id="KW-1185">Reference proteome</keyword>
<dbReference type="Proteomes" id="UP000798662">
    <property type="component" value="Chromosome 2"/>
</dbReference>
<sequence>MVWGGVSARGRAPLVRVEGSMNAAKYSGVLEDYVMHQIRADYGTPDAAWLQEYLAPCHAAKASKEVKAQLGLRVLPWVGQSPDLNPIENAWAELERRLRKRRTVPKIKDELFGALCQEWDPIPHTFLKALVESMPRRVRDVIAVQGASTKY</sequence>